<dbReference type="Pfam" id="PF00168">
    <property type="entry name" value="C2"/>
    <property type="match status" value="1"/>
</dbReference>
<feature type="compositionally biased region" description="Low complexity" evidence="1">
    <location>
        <begin position="323"/>
        <end position="333"/>
    </location>
</feature>
<keyword evidence="2" id="KW-0472">Membrane</keyword>
<gene>
    <name evidence="4" type="ORF">DERF_013400</name>
</gene>
<evidence type="ECO:0000259" key="3">
    <source>
        <dbReference type="PROSITE" id="PS50004"/>
    </source>
</evidence>
<keyword evidence="5" id="KW-1185">Reference proteome</keyword>
<evidence type="ECO:0000256" key="2">
    <source>
        <dbReference type="SAM" id="Phobius"/>
    </source>
</evidence>
<feature type="region of interest" description="Disordered" evidence="1">
    <location>
        <begin position="474"/>
        <end position="547"/>
    </location>
</feature>
<dbReference type="InterPro" id="IPR035892">
    <property type="entry name" value="C2_domain_sf"/>
</dbReference>
<reference evidence="4" key="1">
    <citation type="submission" date="2013-05" db="EMBL/GenBank/DDBJ databases">
        <authorList>
            <person name="Yim A.K.Y."/>
            <person name="Chan T.F."/>
            <person name="Ji K.M."/>
            <person name="Liu X.Y."/>
            <person name="Zhou J.W."/>
            <person name="Li R.Q."/>
            <person name="Yang K.Y."/>
            <person name="Li J."/>
            <person name="Li M."/>
            <person name="Law P.T.W."/>
            <person name="Wu Y.L."/>
            <person name="Cai Z.L."/>
            <person name="Qin H."/>
            <person name="Bao Y."/>
            <person name="Leung R.K.K."/>
            <person name="Ng P.K.S."/>
            <person name="Zou J."/>
            <person name="Zhong X.J."/>
            <person name="Ran P.X."/>
            <person name="Zhong N.S."/>
            <person name="Liu Z.G."/>
            <person name="Tsui S.K.W."/>
        </authorList>
    </citation>
    <scope>NUCLEOTIDE SEQUENCE</scope>
    <source>
        <strain evidence="4">Derf</strain>
        <tissue evidence="4">Whole organism</tissue>
    </source>
</reference>
<reference evidence="4" key="2">
    <citation type="journal article" date="2022" name="Res Sq">
        <title>Comparative Genomics Reveals Insights into the Divergent Evolution of Astigmatic Mites and Household Pest Adaptations.</title>
        <authorList>
            <person name="Xiong Q."/>
            <person name="Wan A.T.-Y."/>
            <person name="Liu X.-Y."/>
            <person name="Fung C.S.-H."/>
            <person name="Xiao X."/>
            <person name="Malainual N."/>
            <person name="Hou J."/>
            <person name="Wang L."/>
            <person name="Wang M."/>
            <person name="Yang K."/>
            <person name="Cui Y."/>
            <person name="Leung E."/>
            <person name="Nong W."/>
            <person name="Shin S.-K."/>
            <person name="Au S."/>
            <person name="Jeong K.Y."/>
            <person name="Chew F.T."/>
            <person name="Hui J."/>
            <person name="Leung T.F."/>
            <person name="Tungtrongchitr A."/>
            <person name="Zhong N."/>
            <person name="Liu Z."/>
            <person name="Tsui S."/>
        </authorList>
    </citation>
    <scope>NUCLEOTIDE SEQUENCE</scope>
    <source>
        <strain evidence="4">Derf</strain>
        <tissue evidence="4">Whole organism</tissue>
    </source>
</reference>
<feature type="transmembrane region" description="Helical" evidence="2">
    <location>
        <begin position="12"/>
        <end position="38"/>
    </location>
</feature>
<dbReference type="EMBL" id="ASGP02000007">
    <property type="protein sequence ID" value="KAH9497408.1"/>
    <property type="molecule type" value="Genomic_DNA"/>
</dbReference>
<feature type="compositionally biased region" description="Polar residues" evidence="1">
    <location>
        <begin position="474"/>
        <end position="488"/>
    </location>
</feature>
<protein>
    <recommendedName>
        <fullName evidence="3">C2 domain-containing protein</fullName>
    </recommendedName>
</protein>
<dbReference type="AlphaFoldDB" id="A0A922HRG7"/>
<feature type="compositionally biased region" description="Low complexity" evidence="1">
    <location>
        <begin position="512"/>
        <end position="543"/>
    </location>
</feature>
<feature type="domain" description="C2" evidence="3">
    <location>
        <begin position="175"/>
        <end position="317"/>
    </location>
</feature>
<keyword evidence="2" id="KW-1133">Transmembrane helix</keyword>
<keyword evidence="2" id="KW-0812">Transmembrane</keyword>
<dbReference type="InterPro" id="IPR000008">
    <property type="entry name" value="C2_dom"/>
</dbReference>
<evidence type="ECO:0000313" key="5">
    <source>
        <dbReference type="Proteomes" id="UP000790347"/>
    </source>
</evidence>
<evidence type="ECO:0000313" key="4">
    <source>
        <dbReference type="EMBL" id="KAH9497408.1"/>
    </source>
</evidence>
<sequence>MAIILDDNDKLIIIIVAATLILITLFITLCVVCPWCLFHRLILKSKQKKKTLLKTSYPSLAGGQQNPESQHFHFSIVPVYGTKTHLQTTSATTATTMMMNDKQHQCNGHHYQSILNNQFENLTNLARLRYSLHSNNNGDNDQISSSSSSTNNQQSATNVKLPKLEATIYYKSISSTGNNDESSSPSSSSSNIRIHIAIHRIFDLTMNELSIEPSPYVVAILIGGFRLQRKSLVLNKVLQNEMFRTETIRRTLDTRLNRKFISEPLSRNILKDSTIKLRLMHDERYANDVCLGELCIPLKKIQSFEELKQRQQQQQPLLMNGMDSGDNDSQNVGNDDDDDIESNDYQFQSNVYTLIPIKEIKGEIMMGLCYLPTSRRVNITIIKGTIRNSISRFIDQSTSMMMTTTTTTTSNHQGKSFYIKALMFHNGKLIRKKKTSLSIRLAWGKDETISFDLSPEESSEQMSLMLILAYKMQDSNSPESPDSPMENTQPPPPSSSLSSVINHQQHKQHSQTNTNSIPLSLTTTTTTTTSNNINNIQKSSKNSARNSLRKESCIGHFVLDRPTWIEIVRKPRKQIVKWYKLF</sequence>
<dbReference type="SUPFAM" id="SSF49562">
    <property type="entry name" value="C2 domain (Calcium/lipid-binding domain, CaLB)"/>
    <property type="match status" value="1"/>
</dbReference>
<feature type="region of interest" description="Disordered" evidence="1">
    <location>
        <begin position="136"/>
        <end position="158"/>
    </location>
</feature>
<comment type="caution">
    <text evidence="4">The sequence shown here is derived from an EMBL/GenBank/DDBJ whole genome shotgun (WGS) entry which is preliminary data.</text>
</comment>
<feature type="region of interest" description="Disordered" evidence="1">
    <location>
        <begin position="312"/>
        <end position="340"/>
    </location>
</feature>
<dbReference type="Gene3D" id="2.60.40.150">
    <property type="entry name" value="C2 domain"/>
    <property type="match status" value="2"/>
</dbReference>
<dbReference type="PANTHER" id="PTHR10024">
    <property type="entry name" value="SYNAPTOTAGMIN"/>
    <property type="match status" value="1"/>
</dbReference>
<dbReference type="Proteomes" id="UP000790347">
    <property type="component" value="Unassembled WGS sequence"/>
</dbReference>
<dbReference type="PROSITE" id="PS50004">
    <property type="entry name" value="C2"/>
    <property type="match status" value="1"/>
</dbReference>
<organism evidence="4 5">
    <name type="scientific">Dermatophagoides farinae</name>
    <name type="common">American house dust mite</name>
    <dbReference type="NCBI Taxonomy" id="6954"/>
    <lineage>
        <taxon>Eukaryota</taxon>
        <taxon>Metazoa</taxon>
        <taxon>Ecdysozoa</taxon>
        <taxon>Arthropoda</taxon>
        <taxon>Chelicerata</taxon>
        <taxon>Arachnida</taxon>
        <taxon>Acari</taxon>
        <taxon>Acariformes</taxon>
        <taxon>Sarcoptiformes</taxon>
        <taxon>Astigmata</taxon>
        <taxon>Psoroptidia</taxon>
        <taxon>Analgoidea</taxon>
        <taxon>Pyroglyphidae</taxon>
        <taxon>Dermatophagoidinae</taxon>
        <taxon>Dermatophagoides</taxon>
    </lineage>
</organism>
<proteinExistence type="predicted"/>
<evidence type="ECO:0000256" key="1">
    <source>
        <dbReference type="SAM" id="MobiDB-lite"/>
    </source>
</evidence>
<accession>A0A922HRG7</accession>
<name>A0A922HRG7_DERFA</name>